<reference evidence="2" key="3">
    <citation type="submission" date="2020-12" db="UniProtKB">
        <authorList>
            <consortium name="EnsemblPlants"/>
        </authorList>
    </citation>
    <scope>IDENTIFICATION</scope>
</reference>
<dbReference type="AlphaFoldDB" id="A0A2K1KBM0"/>
<sequence length="75" mass="8122">MQEYDQLTDPARQISTRSSGFVLQCNYNDGIPGQDLLLQQLMSRIPALWCSDNATMAAFLEANLGSTAILANGDG</sequence>
<gene>
    <name evidence="1" type="ORF">PHYPA_010360</name>
</gene>
<accession>A0A2K1KBM0</accession>
<evidence type="ECO:0000313" key="2">
    <source>
        <dbReference type="EnsemblPlants" id="PAC:32924722.CDS.1"/>
    </source>
</evidence>
<dbReference type="EMBL" id="ABEU02000007">
    <property type="protein sequence ID" value="PNR51174.1"/>
    <property type="molecule type" value="Genomic_DNA"/>
</dbReference>
<name>A0A2K1KBM0_PHYPA</name>
<dbReference type="Gramene" id="Pp3c7_13880V3.1">
    <property type="protein sequence ID" value="PAC:32924722.CDS.1"/>
    <property type="gene ID" value="Pp3c7_13880"/>
</dbReference>
<dbReference type="InParanoid" id="A0A2K1KBM0"/>
<reference evidence="1 3" key="2">
    <citation type="journal article" date="2018" name="Plant J.">
        <title>The Physcomitrella patens chromosome-scale assembly reveals moss genome structure and evolution.</title>
        <authorList>
            <person name="Lang D."/>
            <person name="Ullrich K.K."/>
            <person name="Murat F."/>
            <person name="Fuchs J."/>
            <person name="Jenkins J."/>
            <person name="Haas F.B."/>
            <person name="Piednoel M."/>
            <person name="Gundlach H."/>
            <person name="Van Bel M."/>
            <person name="Meyberg R."/>
            <person name="Vives C."/>
            <person name="Morata J."/>
            <person name="Symeonidi A."/>
            <person name="Hiss M."/>
            <person name="Muchero W."/>
            <person name="Kamisugi Y."/>
            <person name="Saleh O."/>
            <person name="Blanc G."/>
            <person name="Decker E.L."/>
            <person name="van Gessel N."/>
            <person name="Grimwood J."/>
            <person name="Hayes R.D."/>
            <person name="Graham S.W."/>
            <person name="Gunter L.E."/>
            <person name="McDaniel S.F."/>
            <person name="Hoernstein S.N.W."/>
            <person name="Larsson A."/>
            <person name="Li F.W."/>
            <person name="Perroud P.F."/>
            <person name="Phillips J."/>
            <person name="Ranjan P."/>
            <person name="Rokshar D.S."/>
            <person name="Rothfels C.J."/>
            <person name="Schneider L."/>
            <person name="Shu S."/>
            <person name="Stevenson D.W."/>
            <person name="Thummler F."/>
            <person name="Tillich M."/>
            <person name="Villarreal Aguilar J.C."/>
            <person name="Widiez T."/>
            <person name="Wong G.K."/>
            <person name="Wymore A."/>
            <person name="Zhang Y."/>
            <person name="Zimmer A.D."/>
            <person name="Quatrano R.S."/>
            <person name="Mayer K.F.X."/>
            <person name="Goodstein D."/>
            <person name="Casacuberta J.M."/>
            <person name="Vandepoele K."/>
            <person name="Reski R."/>
            <person name="Cuming A.C."/>
            <person name="Tuskan G.A."/>
            <person name="Maumus F."/>
            <person name="Salse J."/>
            <person name="Schmutz J."/>
            <person name="Rensing S.A."/>
        </authorList>
    </citation>
    <scope>NUCLEOTIDE SEQUENCE [LARGE SCALE GENOMIC DNA]</scope>
    <source>
        <strain evidence="2 3">cv. Gransden 2004</strain>
    </source>
</reference>
<dbReference type="Proteomes" id="UP000006727">
    <property type="component" value="Chromosome 7"/>
</dbReference>
<proteinExistence type="predicted"/>
<dbReference type="EnsemblPlants" id="Pp3c7_13880V3.1">
    <property type="protein sequence ID" value="PAC:32924722.CDS.1"/>
    <property type="gene ID" value="Pp3c7_13880"/>
</dbReference>
<reference evidence="1 3" key="1">
    <citation type="journal article" date="2008" name="Science">
        <title>The Physcomitrella genome reveals evolutionary insights into the conquest of land by plants.</title>
        <authorList>
            <person name="Rensing S."/>
            <person name="Lang D."/>
            <person name="Zimmer A."/>
            <person name="Terry A."/>
            <person name="Salamov A."/>
            <person name="Shapiro H."/>
            <person name="Nishiyama T."/>
            <person name="Perroud P.-F."/>
            <person name="Lindquist E."/>
            <person name="Kamisugi Y."/>
            <person name="Tanahashi T."/>
            <person name="Sakakibara K."/>
            <person name="Fujita T."/>
            <person name="Oishi K."/>
            <person name="Shin-I T."/>
            <person name="Kuroki Y."/>
            <person name="Toyoda A."/>
            <person name="Suzuki Y."/>
            <person name="Hashimoto A."/>
            <person name="Yamaguchi K."/>
            <person name="Sugano A."/>
            <person name="Kohara Y."/>
            <person name="Fujiyama A."/>
            <person name="Anterola A."/>
            <person name="Aoki S."/>
            <person name="Ashton N."/>
            <person name="Barbazuk W.B."/>
            <person name="Barker E."/>
            <person name="Bennetzen J."/>
            <person name="Bezanilla M."/>
            <person name="Blankenship R."/>
            <person name="Cho S.H."/>
            <person name="Dutcher S."/>
            <person name="Estelle M."/>
            <person name="Fawcett J.A."/>
            <person name="Gundlach H."/>
            <person name="Hanada K."/>
            <person name="Heyl A."/>
            <person name="Hicks K.A."/>
            <person name="Hugh J."/>
            <person name="Lohr M."/>
            <person name="Mayer K."/>
            <person name="Melkozernov A."/>
            <person name="Murata T."/>
            <person name="Nelson D."/>
            <person name="Pils B."/>
            <person name="Prigge M."/>
            <person name="Reiss B."/>
            <person name="Renner T."/>
            <person name="Rombauts S."/>
            <person name="Rushton P."/>
            <person name="Sanderfoot A."/>
            <person name="Schween G."/>
            <person name="Shiu S.-H."/>
            <person name="Stueber K."/>
            <person name="Theodoulou F.L."/>
            <person name="Tu H."/>
            <person name="Van de Peer Y."/>
            <person name="Verrier P.J."/>
            <person name="Waters E."/>
            <person name="Wood A."/>
            <person name="Yang L."/>
            <person name="Cove D."/>
            <person name="Cuming A."/>
            <person name="Hasebe M."/>
            <person name="Lucas S."/>
            <person name="Mishler D.B."/>
            <person name="Reski R."/>
            <person name="Grigoriev I."/>
            <person name="Quatrano R.S."/>
            <person name="Boore J.L."/>
        </authorList>
    </citation>
    <scope>NUCLEOTIDE SEQUENCE [LARGE SCALE GENOMIC DNA]</scope>
    <source>
        <strain evidence="2 3">cv. Gransden 2004</strain>
    </source>
</reference>
<dbReference type="PaxDb" id="3218-PP1S75_27V6.1"/>
<keyword evidence="3" id="KW-1185">Reference proteome</keyword>
<evidence type="ECO:0000313" key="1">
    <source>
        <dbReference type="EMBL" id="PNR51174.1"/>
    </source>
</evidence>
<organism evidence="1">
    <name type="scientific">Physcomitrium patens</name>
    <name type="common">Spreading-leaved earth moss</name>
    <name type="synonym">Physcomitrella patens</name>
    <dbReference type="NCBI Taxonomy" id="3218"/>
    <lineage>
        <taxon>Eukaryota</taxon>
        <taxon>Viridiplantae</taxon>
        <taxon>Streptophyta</taxon>
        <taxon>Embryophyta</taxon>
        <taxon>Bryophyta</taxon>
        <taxon>Bryophytina</taxon>
        <taxon>Bryopsida</taxon>
        <taxon>Funariidae</taxon>
        <taxon>Funariales</taxon>
        <taxon>Funariaceae</taxon>
        <taxon>Physcomitrium</taxon>
    </lineage>
</organism>
<evidence type="ECO:0000313" key="3">
    <source>
        <dbReference type="Proteomes" id="UP000006727"/>
    </source>
</evidence>
<protein>
    <submittedName>
        <fullName evidence="1 2">Uncharacterized protein</fullName>
    </submittedName>
</protein>